<keyword evidence="3" id="KW-1185">Reference proteome</keyword>
<feature type="domain" description="Aminoglycoside phosphotransferase" evidence="1">
    <location>
        <begin position="32"/>
        <end position="242"/>
    </location>
</feature>
<gene>
    <name evidence="2" type="ORF">ACFYU5_20830</name>
</gene>
<dbReference type="Pfam" id="PF01636">
    <property type="entry name" value="APH"/>
    <property type="match status" value="1"/>
</dbReference>
<dbReference type="SUPFAM" id="SSF56112">
    <property type="entry name" value="Protein kinase-like (PK-like)"/>
    <property type="match status" value="1"/>
</dbReference>
<reference evidence="2 3" key="1">
    <citation type="submission" date="2024-10" db="EMBL/GenBank/DDBJ databases">
        <title>The Natural Products Discovery Center: Release of the First 8490 Sequenced Strains for Exploring Actinobacteria Biosynthetic Diversity.</title>
        <authorList>
            <person name="Kalkreuter E."/>
            <person name="Kautsar S.A."/>
            <person name="Yang D."/>
            <person name="Bader C.D."/>
            <person name="Teijaro C.N."/>
            <person name="Fluegel L."/>
            <person name="Davis C.M."/>
            <person name="Simpson J.R."/>
            <person name="Lauterbach L."/>
            <person name="Steele A.D."/>
            <person name="Gui C."/>
            <person name="Meng S."/>
            <person name="Li G."/>
            <person name="Viehrig K."/>
            <person name="Ye F."/>
            <person name="Su P."/>
            <person name="Kiefer A.F."/>
            <person name="Nichols A."/>
            <person name="Cepeda A.J."/>
            <person name="Yan W."/>
            <person name="Fan B."/>
            <person name="Jiang Y."/>
            <person name="Adhikari A."/>
            <person name="Zheng C.-J."/>
            <person name="Schuster L."/>
            <person name="Cowan T.M."/>
            <person name="Smanski M.J."/>
            <person name="Chevrette M.G."/>
            <person name="De Carvalho L.P.S."/>
            <person name="Shen B."/>
        </authorList>
    </citation>
    <scope>NUCLEOTIDE SEQUENCE [LARGE SCALE GENOMIC DNA]</scope>
    <source>
        <strain evidence="2 3">NPDC004119</strain>
    </source>
</reference>
<dbReference type="InterPro" id="IPR002575">
    <property type="entry name" value="Aminoglycoside_PTrfase"/>
</dbReference>
<sequence length="294" mass="31891">MNEMVPTADVLLTAAELSGLDASGAVSIRDGSNAIYELTGGVVARIGKPGSYAAAARELRISQWLNESGIPTVEPIASVTQPVVVDERPVTWWRLISDHRAATPAELGATLRALHALRPPSTFELPAYDPFAGIEERVATATAISEDDRSWLAVHCAALEKQYSELPGTEWMSVIHGDAWQGNVVVPASGIPIVLDLDKVSIGRREWDLIQLAVDSVDFGRISENEYRAFVAAYGGFDVTLWPGFRTLADIQELRWTAFALSVAAAQQTAGAEARHRVHCLRGAIPKPWKWSAL</sequence>
<evidence type="ECO:0000259" key="1">
    <source>
        <dbReference type="Pfam" id="PF01636"/>
    </source>
</evidence>
<dbReference type="RefSeq" id="WP_387396666.1">
    <property type="nucleotide sequence ID" value="NZ_JBIAMT010000003.1"/>
</dbReference>
<accession>A0ABW6P6T5</accession>
<protein>
    <submittedName>
        <fullName evidence="2">Phosphotransferase enzyme family protein</fullName>
    </submittedName>
</protein>
<organism evidence="2 3">
    <name type="scientific">Nocardia aobensis</name>
    <dbReference type="NCBI Taxonomy" id="257277"/>
    <lineage>
        <taxon>Bacteria</taxon>
        <taxon>Bacillati</taxon>
        <taxon>Actinomycetota</taxon>
        <taxon>Actinomycetes</taxon>
        <taxon>Mycobacteriales</taxon>
        <taxon>Nocardiaceae</taxon>
        <taxon>Nocardia</taxon>
    </lineage>
</organism>
<dbReference type="EMBL" id="JBIAMT010000003">
    <property type="protein sequence ID" value="MFF0498864.1"/>
    <property type="molecule type" value="Genomic_DNA"/>
</dbReference>
<evidence type="ECO:0000313" key="3">
    <source>
        <dbReference type="Proteomes" id="UP001601442"/>
    </source>
</evidence>
<dbReference type="InterPro" id="IPR011009">
    <property type="entry name" value="Kinase-like_dom_sf"/>
</dbReference>
<name>A0ABW6P6T5_9NOCA</name>
<dbReference type="Gene3D" id="3.90.1200.10">
    <property type="match status" value="1"/>
</dbReference>
<dbReference type="Proteomes" id="UP001601442">
    <property type="component" value="Unassembled WGS sequence"/>
</dbReference>
<proteinExistence type="predicted"/>
<comment type="caution">
    <text evidence="2">The sequence shown here is derived from an EMBL/GenBank/DDBJ whole genome shotgun (WGS) entry which is preliminary data.</text>
</comment>
<evidence type="ECO:0000313" key="2">
    <source>
        <dbReference type="EMBL" id="MFF0498864.1"/>
    </source>
</evidence>